<evidence type="ECO:0000256" key="1">
    <source>
        <dbReference type="ARBA" id="ARBA00002324"/>
    </source>
</evidence>
<gene>
    <name evidence="10" type="primary">nadD</name>
    <name evidence="12" type="ORF">NPRO_20780</name>
</gene>
<keyword evidence="8 10" id="KW-0520">NAD</keyword>
<dbReference type="InterPro" id="IPR014729">
    <property type="entry name" value="Rossmann-like_a/b/a_fold"/>
</dbReference>
<name>A0A809RA85_9BACT</name>
<evidence type="ECO:0000256" key="8">
    <source>
        <dbReference type="ARBA" id="ARBA00023027"/>
    </source>
</evidence>
<dbReference type="KEGG" id="npy:NPRO_20780"/>
<proteinExistence type="inferred from homology"/>
<dbReference type="Proteomes" id="UP000662873">
    <property type="component" value="Chromosome"/>
</dbReference>
<evidence type="ECO:0000256" key="6">
    <source>
        <dbReference type="ARBA" id="ARBA00022741"/>
    </source>
</evidence>
<dbReference type="SUPFAM" id="SSF52374">
    <property type="entry name" value="Nucleotidylyl transferase"/>
    <property type="match status" value="1"/>
</dbReference>
<dbReference type="GO" id="GO:0005524">
    <property type="term" value="F:ATP binding"/>
    <property type="evidence" value="ECO:0007669"/>
    <property type="project" value="UniProtKB-KW"/>
</dbReference>
<comment type="pathway">
    <text evidence="2 10">Cofactor biosynthesis; NAD(+) biosynthesis; deamido-NAD(+) from nicotinate D-ribonucleotide: step 1/1.</text>
</comment>
<reference evidence="12" key="1">
    <citation type="journal article" name="DNA Res.">
        <title>The physiological potential of anammox bacteria as revealed by their core genome structure.</title>
        <authorList>
            <person name="Okubo T."/>
            <person name="Toyoda A."/>
            <person name="Fukuhara K."/>
            <person name="Uchiyama I."/>
            <person name="Harigaya Y."/>
            <person name="Kuroiwa M."/>
            <person name="Suzuki T."/>
            <person name="Murakami Y."/>
            <person name="Suwa Y."/>
            <person name="Takami H."/>
        </authorList>
    </citation>
    <scope>NUCLEOTIDE SEQUENCE</scope>
    <source>
        <strain evidence="12">317325-2</strain>
    </source>
</reference>
<dbReference type="PANTHER" id="PTHR39321:SF3">
    <property type="entry name" value="PHOSPHOPANTETHEINE ADENYLYLTRANSFERASE"/>
    <property type="match status" value="1"/>
</dbReference>
<comment type="catalytic activity">
    <reaction evidence="9 10">
        <text>nicotinate beta-D-ribonucleotide + ATP + H(+) = deamido-NAD(+) + diphosphate</text>
        <dbReference type="Rhea" id="RHEA:22860"/>
        <dbReference type="ChEBI" id="CHEBI:15378"/>
        <dbReference type="ChEBI" id="CHEBI:30616"/>
        <dbReference type="ChEBI" id="CHEBI:33019"/>
        <dbReference type="ChEBI" id="CHEBI:57502"/>
        <dbReference type="ChEBI" id="CHEBI:58437"/>
        <dbReference type="EC" id="2.7.7.18"/>
    </reaction>
</comment>
<keyword evidence="5 10" id="KW-0548">Nucleotidyltransferase</keyword>
<keyword evidence="3 10" id="KW-0662">Pyridine nucleotide biosynthesis</keyword>
<evidence type="ECO:0000256" key="2">
    <source>
        <dbReference type="ARBA" id="ARBA00005019"/>
    </source>
</evidence>
<comment type="function">
    <text evidence="1 10">Catalyzes the reversible adenylation of nicotinate mononucleotide (NaMN) to nicotinic acid adenine dinucleotide (NaAD).</text>
</comment>
<dbReference type="Gene3D" id="3.40.50.620">
    <property type="entry name" value="HUPs"/>
    <property type="match status" value="1"/>
</dbReference>
<dbReference type="HAMAP" id="MF_00244">
    <property type="entry name" value="NaMN_adenylyltr"/>
    <property type="match status" value="1"/>
</dbReference>
<sequence>MKVAILGGTFDPPHIGHLELARAARKQLELDEVMLMPARKNPLRSKIAQSSPTHRFEMAKRLARGHEWLSVSDLEIRRPGPSYAVDTLEQLHQVRPAEYWWLLGADAIREFGSWKKPDRIVRLCRLAVALRRPLAWEDVLAKVPEEYHPYLDRVEMDPVPVSSTEIRDRLETGRAVRQWLDPNVLAYIEQNHLYRG</sequence>
<protein>
    <recommendedName>
        <fullName evidence="10">Probable nicotinate-nucleotide adenylyltransferase</fullName>
        <ecNumber evidence="10">2.7.7.18</ecNumber>
    </recommendedName>
    <alternativeName>
        <fullName evidence="10">Deamido-NAD(+) diphosphorylase</fullName>
    </alternativeName>
    <alternativeName>
        <fullName evidence="10">Deamido-NAD(+) pyrophosphorylase</fullName>
    </alternativeName>
    <alternativeName>
        <fullName evidence="10">Nicotinate mononucleotide adenylyltransferase</fullName>
        <shortName evidence="10">NaMN adenylyltransferase</shortName>
    </alternativeName>
</protein>
<evidence type="ECO:0000313" key="12">
    <source>
        <dbReference type="EMBL" id="BBO24483.1"/>
    </source>
</evidence>
<evidence type="ECO:0000256" key="5">
    <source>
        <dbReference type="ARBA" id="ARBA00022695"/>
    </source>
</evidence>
<dbReference type="NCBIfam" id="TIGR00482">
    <property type="entry name" value="nicotinate (nicotinamide) nucleotide adenylyltransferase"/>
    <property type="match status" value="1"/>
</dbReference>
<comment type="similarity">
    <text evidence="10">Belongs to the NadD family.</text>
</comment>
<evidence type="ECO:0000256" key="7">
    <source>
        <dbReference type="ARBA" id="ARBA00022840"/>
    </source>
</evidence>
<dbReference type="AlphaFoldDB" id="A0A809RA85"/>
<accession>A0A809RA85</accession>
<dbReference type="Pfam" id="PF01467">
    <property type="entry name" value="CTP_transf_like"/>
    <property type="match status" value="1"/>
</dbReference>
<dbReference type="EMBL" id="AP021858">
    <property type="protein sequence ID" value="BBO24483.1"/>
    <property type="molecule type" value="Genomic_DNA"/>
</dbReference>
<dbReference type="GO" id="GO:0009435">
    <property type="term" value="P:NAD+ biosynthetic process"/>
    <property type="evidence" value="ECO:0007669"/>
    <property type="project" value="UniProtKB-UniRule"/>
</dbReference>
<dbReference type="EC" id="2.7.7.18" evidence="10"/>
<evidence type="ECO:0000259" key="11">
    <source>
        <dbReference type="Pfam" id="PF01467"/>
    </source>
</evidence>
<evidence type="ECO:0000256" key="9">
    <source>
        <dbReference type="ARBA" id="ARBA00048721"/>
    </source>
</evidence>
<dbReference type="InterPro" id="IPR005248">
    <property type="entry name" value="NadD/NMNAT"/>
</dbReference>
<keyword evidence="6 10" id="KW-0547">Nucleotide-binding</keyword>
<dbReference type="NCBIfam" id="NF000840">
    <property type="entry name" value="PRK00071.1-3"/>
    <property type="match status" value="1"/>
</dbReference>
<evidence type="ECO:0000256" key="3">
    <source>
        <dbReference type="ARBA" id="ARBA00022642"/>
    </source>
</evidence>
<dbReference type="CDD" id="cd02165">
    <property type="entry name" value="NMNAT"/>
    <property type="match status" value="1"/>
</dbReference>
<dbReference type="GO" id="GO:0004515">
    <property type="term" value="F:nicotinate-nucleotide adenylyltransferase activity"/>
    <property type="evidence" value="ECO:0007669"/>
    <property type="project" value="UniProtKB-UniRule"/>
</dbReference>
<keyword evidence="7 10" id="KW-0067">ATP-binding</keyword>
<organism evidence="12 13">
    <name type="scientific">Candidatus Nitrosymbiomonas proteolyticus</name>
    <dbReference type="NCBI Taxonomy" id="2608984"/>
    <lineage>
        <taxon>Bacteria</taxon>
        <taxon>Bacillati</taxon>
        <taxon>Armatimonadota</taxon>
        <taxon>Armatimonadota incertae sedis</taxon>
        <taxon>Candidatus Nitrosymbiomonas</taxon>
    </lineage>
</organism>
<evidence type="ECO:0000256" key="4">
    <source>
        <dbReference type="ARBA" id="ARBA00022679"/>
    </source>
</evidence>
<dbReference type="UniPathway" id="UPA00253">
    <property type="reaction ID" value="UER00332"/>
</dbReference>
<evidence type="ECO:0000256" key="10">
    <source>
        <dbReference type="HAMAP-Rule" id="MF_00244"/>
    </source>
</evidence>
<feature type="domain" description="Cytidyltransferase-like" evidence="11">
    <location>
        <begin position="5"/>
        <end position="169"/>
    </location>
</feature>
<dbReference type="InterPro" id="IPR004821">
    <property type="entry name" value="Cyt_trans-like"/>
</dbReference>
<dbReference type="NCBIfam" id="TIGR00125">
    <property type="entry name" value="cyt_tran_rel"/>
    <property type="match status" value="1"/>
</dbReference>
<evidence type="ECO:0000313" key="13">
    <source>
        <dbReference type="Proteomes" id="UP000662873"/>
    </source>
</evidence>
<keyword evidence="4 10" id="KW-0808">Transferase</keyword>
<dbReference type="PANTHER" id="PTHR39321">
    <property type="entry name" value="NICOTINATE-NUCLEOTIDE ADENYLYLTRANSFERASE-RELATED"/>
    <property type="match status" value="1"/>
</dbReference>